<evidence type="ECO:0000313" key="3">
    <source>
        <dbReference type="Proteomes" id="UP000000663"/>
    </source>
</evidence>
<dbReference type="PANTHER" id="PTHR34448">
    <property type="entry name" value="AMINOPEPTIDASE"/>
    <property type="match status" value="1"/>
</dbReference>
<name>Q0W035_METAR</name>
<dbReference type="PANTHER" id="PTHR34448:SF1">
    <property type="entry name" value="BLL6088 PROTEIN"/>
    <property type="match status" value="1"/>
</dbReference>
<protein>
    <recommendedName>
        <fullName evidence="4">Leucyl aminopeptidase (Aminopeptidase T)</fullName>
    </recommendedName>
</protein>
<reference evidence="2 3" key="1">
    <citation type="journal article" date="2006" name="Science">
        <title>Genome of rice cluster I archaea -- the key methane producers in the rice rhizosphere.</title>
        <authorList>
            <person name="Erkel C."/>
            <person name="Kube M."/>
            <person name="Reinhardt R."/>
            <person name="Liesack W."/>
        </authorList>
    </citation>
    <scope>NUCLEOTIDE SEQUENCE [LARGE SCALE GENOMIC DNA]</scope>
    <source>
        <strain evidence="3">DSM 22066 / NBRC 105507 / MRE50</strain>
    </source>
</reference>
<organism evidence="2 3">
    <name type="scientific">Methanocella arvoryzae (strain DSM 22066 / NBRC 105507 / MRE50)</name>
    <dbReference type="NCBI Taxonomy" id="351160"/>
    <lineage>
        <taxon>Archaea</taxon>
        <taxon>Methanobacteriati</taxon>
        <taxon>Methanobacteriota</taxon>
        <taxon>Stenosarchaea group</taxon>
        <taxon>Methanomicrobia</taxon>
        <taxon>Methanocellales</taxon>
        <taxon>Methanocellaceae</taxon>
        <taxon>Methanocella</taxon>
    </lineage>
</organism>
<dbReference type="InterPro" id="IPR052170">
    <property type="entry name" value="M29_Exopeptidase"/>
</dbReference>
<accession>Q0W035</accession>
<dbReference type="RefSeq" id="WP_012034336.1">
    <property type="nucleotide sequence ID" value="NC_009464.1"/>
</dbReference>
<dbReference type="AlphaFoldDB" id="Q0W035"/>
<dbReference type="Proteomes" id="UP000000663">
    <property type="component" value="Chromosome"/>
</dbReference>
<dbReference type="EMBL" id="AM114193">
    <property type="protein sequence ID" value="CAJ38258.1"/>
    <property type="molecule type" value="Genomic_DNA"/>
</dbReference>
<dbReference type="SUPFAM" id="SSF144052">
    <property type="entry name" value="Thermophilic metalloprotease-like"/>
    <property type="match status" value="1"/>
</dbReference>
<dbReference type="Pfam" id="PF26233">
    <property type="entry name" value="NicX"/>
    <property type="match status" value="1"/>
</dbReference>
<evidence type="ECO:0000313" key="2">
    <source>
        <dbReference type="EMBL" id="CAJ38258.1"/>
    </source>
</evidence>
<dbReference type="InterPro" id="IPR058739">
    <property type="entry name" value="NicX"/>
</dbReference>
<gene>
    <name evidence="2" type="ORF">LRC41</name>
</gene>
<evidence type="ECO:0008006" key="4">
    <source>
        <dbReference type="Google" id="ProtNLM"/>
    </source>
</evidence>
<dbReference type="OrthoDB" id="371826at2157"/>
<proteinExistence type="predicted"/>
<evidence type="ECO:0000256" key="1">
    <source>
        <dbReference type="ARBA" id="ARBA00022723"/>
    </source>
</evidence>
<dbReference type="KEGG" id="rci:LRC41"/>
<dbReference type="GO" id="GO:0046872">
    <property type="term" value="F:metal ion binding"/>
    <property type="evidence" value="ECO:0007669"/>
    <property type="project" value="UniProtKB-KW"/>
</dbReference>
<dbReference type="GO" id="GO:0006508">
    <property type="term" value="P:proteolysis"/>
    <property type="evidence" value="ECO:0007669"/>
    <property type="project" value="InterPro"/>
</dbReference>
<dbReference type="GeneID" id="5144645"/>
<sequence>METSIAHKLHHSLKEIMNIRKGEVALIIHDEYAKDVCEVTRAALEIEGITVHTYQIPEDKRPLTEAPKELQALIEKLKPSLFFNQLKGIPEETPFRIQLHHDESQYGARVGHSPDITMGMIEYPMTADFKAIKARAESLKKRFEGVVNLRVTAPGGTDIAFSIKGRDFADDITIHPGHMGNLPAGEMWCAPVEHSMNGTIVCDGSIGDLGQVKAPLVMCVEDGYVTKLSSEDKDLVQKVNELISVDDEASLCGEFGIGLNPKARLTGLLLEDEKVYGTLHIAFGHNSDMPGGQNMSATHRDFLFKKPSIIVLETGEYIMRDGELT</sequence>
<dbReference type="GO" id="GO:0004177">
    <property type="term" value="F:aminopeptidase activity"/>
    <property type="evidence" value="ECO:0007669"/>
    <property type="project" value="InterPro"/>
</dbReference>
<keyword evidence="3" id="KW-1185">Reference proteome</keyword>
<dbReference type="eggNOG" id="arCOG01890">
    <property type="taxonomic scope" value="Archaea"/>
</dbReference>
<keyword evidence="1" id="KW-0479">Metal-binding</keyword>